<dbReference type="EMBL" id="JAHWDQ010000003">
    <property type="protein sequence ID" value="MBW2941589.1"/>
    <property type="molecule type" value="Genomic_DNA"/>
</dbReference>
<feature type="transmembrane region" description="Helical" evidence="10">
    <location>
        <begin position="12"/>
        <end position="36"/>
    </location>
</feature>
<evidence type="ECO:0000256" key="3">
    <source>
        <dbReference type="ARBA" id="ARBA00021717"/>
    </source>
</evidence>
<evidence type="ECO:0000256" key="7">
    <source>
        <dbReference type="ARBA" id="ARBA00023136"/>
    </source>
</evidence>
<keyword evidence="5 10" id="KW-0812">Transmembrane</keyword>
<dbReference type="NCBIfam" id="TIGR01400">
    <property type="entry name" value="fliR"/>
    <property type="match status" value="1"/>
</dbReference>
<name>A0ABS6VTD5_9GAMM</name>
<dbReference type="RefSeq" id="WP_219043828.1">
    <property type="nucleotide sequence ID" value="NZ_JAHWDQ010000003.1"/>
</dbReference>
<dbReference type="InterPro" id="IPR006303">
    <property type="entry name" value="FliR"/>
</dbReference>
<keyword evidence="6 10" id="KW-1133">Transmembrane helix</keyword>
<accession>A0ABS6VTD5</accession>
<keyword evidence="7 10" id="KW-0472">Membrane</keyword>
<feature type="transmembrane region" description="Helical" evidence="10">
    <location>
        <begin position="214"/>
        <end position="232"/>
    </location>
</feature>
<dbReference type="PANTHER" id="PTHR30065:SF8">
    <property type="entry name" value="FLAGELLAR BIOSYNTHETIC PROTEIN FLIR"/>
    <property type="match status" value="1"/>
</dbReference>
<evidence type="ECO:0000313" key="12">
    <source>
        <dbReference type="Proteomes" id="UP001166291"/>
    </source>
</evidence>
<organism evidence="11 12">
    <name type="scientific">Zhongshania aquimaris</name>
    <dbReference type="NCBI Taxonomy" id="2857107"/>
    <lineage>
        <taxon>Bacteria</taxon>
        <taxon>Pseudomonadati</taxon>
        <taxon>Pseudomonadota</taxon>
        <taxon>Gammaproteobacteria</taxon>
        <taxon>Cellvibrionales</taxon>
        <taxon>Spongiibacteraceae</taxon>
        <taxon>Zhongshania</taxon>
    </lineage>
</organism>
<comment type="similarity">
    <text evidence="2 10">Belongs to the FliR/MopE/SpaR family.</text>
</comment>
<dbReference type="InterPro" id="IPR002010">
    <property type="entry name" value="T3SS_IM_R"/>
</dbReference>
<evidence type="ECO:0000256" key="4">
    <source>
        <dbReference type="ARBA" id="ARBA00022475"/>
    </source>
</evidence>
<keyword evidence="11" id="KW-0966">Cell projection</keyword>
<feature type="transmembrane region" description="Helical" evidence="10">
    <location>
        <begin position="127"/>
        <end position="147"/>
    </location>
</feature>
<evidence type="ECO:0000256" key="8">
    <source>
        <dbReference type="ARBA" id="ARBA00023143"/>
    </source>
</evidence>
<comment type="caution">
    <text evidence="11">The sequence shown here is derived from an EMBL/GenBank/DDBJ whole genome shotgun (WGS) entry which is preliminary data.</text>
</comment>
<keyword evidence="11" id="KW-0282">Flagellum</keyword>
<proteinExistence type="inferred from homology"/>
<keyword evidence="8 10" id="KW-0975">Bacterial flagellum</keyword>
<dbReference type="Proteomes" id="UP001166291">
    <property type="component" value="Unassembled WGS sequence"/>
</dbReference>
<dbReference type="Pfam" id="PF01311">
    <property type="entry name" value="Bac_export_1"/>
    <property type="match status" value="1"/>
</dbReference>
<reference evidence="11" key="1">
    <citation type="submission" date="2021-07" db="EMBL/GenBank/DDBJ databases">
        <title>Zhongshania sp. CAU 1632 isolated from seawater.</title>
        <authorList>
            <person name="Kim W."/>
        </authorList>
    </citation>
    <scope>NUCLEOTIDE SEQUENCE</scope>
    <source>
        <strain evidence="11">CAU 1632</strain>
    </source>
</reference>
<evidence type="ECO:0000256" key="6">
    <source>
        <dbReference type="ARBA" id="ARBA00022989"/>
    </source>
</evidence>
<evidence type="ECO:0000313" key="11">
    <source>
        <dbReference type="EMBL" id="MBW2941589.1"/>
    </source>
</evidence>
<evidence type="ECO:0000256" key="1">
    <source>
        <dbReference type="ARBA" id="ARBA00002578"/>
    </source>
</evidence>
<comment type="subcellular location">
    <subcellularLocation>
        <location evidence="10">Cell membrane</location>
        <topology evidence="10">Multi-pass membrane protein</topology>
    </subcellularLocation>
    <subcellularLocation>
        <location evidence="10">Bacterial flagellum basal body</location>
    </subcellularLocation>
</comment>
<evidence type="ECO:0000256" key="2">
    <source>
        <dbReference type="ARBA" id="ARBA00009772"/>
    </source>
</evidence>
<evidence type="ECO:0000256" key="9">
    <source>
        <dbReference type="NCBIfam" id="TIGR01400"/>
    </source>
</evidence>
<sequence length="260" mass="27480">MSIIAPTADQLSVMLASAWLPFMRVGGAMITAPLFSAAYIPARARILLSVFITAIILPLLPPAPVMNLVGYQAILLAANELLIGVCIGFIIQLVFDAIILAGQIIAMGMGLGFAMMVDPQRGAQVPVLSQFLLIFTMLIFVAMNGHIDFLALLARSFEYWPVAGDGVSPGQLNVIWLRGGELFTGAIQVAIPAVVALLVVQLAVGIISRAAPTLNLFAVGFPIAMLIGFLVVDRLLPNLLPILTSMLGDAFIAAELFLGA</sequence>
<feature type="transmembrane region" description="Helical" evidence="10">
    <location>
        <begin position="97"/>
        <end position="115"/>
    </location>
</feature>
<feature type="transmembrane region" description="Helical" evidence="10">
    <location>
        <begin position="186"/>
        <end position="207"/>
    </location>
</feature>
<gene>
    <name evidence="11" type="primary">fliR</name>
    <name evidence="11" type="ORF">KXJ70_12405</name>
</gene>
<evidence type="ECO:0000256" key="10">
    <source>
        <dbReference type="RuleBase" id="RU362071"/>
    </source>
</evidence>
<protein>
    <recommendedName>
        <fullName evidence="3 9">Flagellar biosynthetic protein FliR</fullName>
    </recommendedName>
</protein>
<keyword evidence="12" id="KW-1185">Reference proteome</keyword>
<comment type="function">
    <text evidence="1 10">Role in flagellar biosynthesis.</text>
</comment>
<evidence type="ECO:0000256" key="5">
    <source>
        <dbReference type="ARBA" id="ARBA00022692"/>
    </source>
</evidence>
<keyword evidence="4 10" id="KW-1003">Cell membrane</keyword>
<dbReference type="PANTHER" id="PTHR30065">
    <property type="entry name" value="FLAGELLAR BIOSYNTHETIC PROTEIN FLIR"/>
    <property type="match status" value="1"/>
</dbReference>
<keyword evidence="11" id="KW-0969">Cilium</keyword>
<feature type="transmembrane region" description="Helical" evidence="10">
    <location>
        <begin position="42"/>
        <end position="61"/>
    </location>
</feature>